<evidence type="ECO:0000256" key="5">
    <source>
        <dbReference type="ARBA" id="ARBA00022723"/>
    </source>
</evidence>
<evidence type="ECO:0000256" key="15">
    <source>
        <dbReference type="ARBA" id="ARBA00048238"/>
    </source>
</evidence>
<dbReference type="InterPro" id="IPR030677">
    <property type="entry name" value="Nnr"/>
</dbReference>
<gene>
    <name evidence="17" type="primary">nnrD</name>
    <name evidence="18" type="synonym">nnrE</name>
    <name evidence="22" type="ORF">SAMN00808754_0369</name>
</gene>
<sequence length="530" mass="56046">MYVVTAAEMAEIDRMASRDYFVPSIVLMENAGLRVTESIRRYFGGRVAGKRVLIFAGKGNNGGDGLVVARHLHNEGAEVKVFLLARPEDLRGDPRTNLEIYQKMGGKIFPILEQSHLQRADISLLYADLVVDAIFGTGFKGAALGLTGEVIKLINNAGKPIVAVDLPSGLDADTGQVHGPCIKATWTVTFALPKRGLVLEPGATLAGELEVVDIGIPRRLIESRNLRLRLLTPAWCREQLKPRDPSSHKGNFGHVLVVGGSQGMVGAVALAALGALRAGAGLVTAAVPRSLQDVLAAKTTEVMTRGLPEMPGGVLSREALPYILELLEKCTVLAIGPGLSRDKTTVSLVLELLPQVRCPVVIDADALNALAEDRKYLREAEKEAVLTPHPGEMARLIETTTAQVQADRLGVATRAAQDWRVTVVLKGARTIIASPSGEAFINPTGNPGMATAGSGDVLTGVVAGLIAQGLPVPVAAALGAYIHGAAGDYAARTQGQQGLVAGDLLNYLPRVFRKLEARTEKTCLGKGLPL</sequence>
<evidence type="ECO:0000256" key="14">
    <source>
        <dbReference type="ARBA" id="ARBA00025153"/>
    </source>
</evidence>
<evidence type="ECO:0000256" key="19">
    <source>
        <dbReference type="PIRNR" id="PIRNR017184"/>
    </source>
</evidence>
<dbReference type="NCBIfam" id="TIGR00196">
    <property type="entry name" value="yjeF_cterm"/>
    <property type="match status" value="1"/>
</dbReference>
<dbReference type="PROSITE" id="PS51385">
    <property type="entry name" value="YJEF_N"/>
    <property type="match status" value="1"/>
</dbReference>
<dbReference type="Pfam" id="PF03853">
    <property type="entry name" value="YjeF_N"/>
    <property type="match status" value="1"/>
</dbReference>
<dbReference type="PROSITE" id="PS01050">
    <property type="entry name" value="YJEF_C_2"/>
    <property type="match status" value="1"/>
</dbReference>
<dbReference type="GO" id="GO:0046496">
    <property type="term" value="P:nicotinamide nucleotide metabolic process"/>
    <property type="evidence" value="ECO:0007669"/>
    <property type="project" value="UniProtKB-UniRule"/>
</dbReference>
<evidence type="ECO:0000259" key="21">
    <source>
        <dbReference type="PROSITE" id="PS51385"/>
    </source>
</evidence>
<feature type="binding site" evidence="17">
    <location>
        <position position="456"/>
    </location>
    <ligand>
        <name>(6S)-NADPHX</name>
        <dbReference type="ChEBI" id="CHEBI:64076"/>
    </ligand>
</feature>
<dbReference type="InterPro" id="IPR000631">
    <property type="entry name" value="CARKD"/>
</dbReference>
<protein>
    <recommendedName>
        <fullName evidence="19">Bifunctional NAD(P)H-hydrate repair enzyme</fullName>
    </recommendedName>
    <alternativeName>
        <fullName evidence="19">Nicotinamide nucleotide repair protein</fullName>
    </alternativeName>
    <domain>
        <recommendedName>
            <fullName evidence="19">ADP-dependent (S)-NAD(P)H-hydrate dehydratase</fullName>
            <ecNumber evidence="19">4.2.1.136</ecNumber>
        </recommendedName>
        <alternativeName>
            <fullName evidence="19">ADP-dependent NAD(P)HX dehydratase</fullName>
        </alternativeName>
    </domain>
    <domain>
        <recommendedName>
            <fullName evidence="19">NAD(P)H-hydrate epimerase</fullName>
            <ecNumber evidence="19">5.1.99.6</ecNumber>
        </recommendedName>
    </domain>
</protein>
<dbReference type="OrthoDB" id="9806925at2"/>
<dbReference type="InterPro" id="IPR029056">
    <property type="entry name" value="Ribokinase-like"/>
</dbReference>
<evidence type="ECO:0000256" key="12">
    <source>
        <dbReference type="ARBA" id="ARBA00023239"/>
    </source>
</evidence>
<dbReference type="GO" id="GO:0005524">
    <property type="term" value="F:ATP binding"/>
    <property type="evidence" value="ECO:0007669"/>
    <property type="project" value="UniProtKB-UniRule"/>
</dbReference>
<comment type="subunit">
    <text evidence="17">Homotetramer.</text>
</comment>
<keyword evidence="23" id="KW-1185">Reference proteome</keyword>
<keyword evidence="11 18" id="KW-0413">Isomerase</keyword>
<proteinExistence type="inferred from homology"/>
<dbReference type="Gene3D" id="3.40.1190.20">
    <property type="match status" value="1"/>
</dbReference>
<dbReference type="HAMAP" id="MF_01966">
    <property type="entry name" value="NADHX_epimerase"/>
    <property type="match status" value="1"/>
</dbReference>
<comment type="function">
    <text evidence="14 19">Bifunctional enzyme that catalyzes the epimerization of the S- and R-forms of NAD(P)HX and the dehydration of the S-form of NAD(P)HX at the expense of ADP, which is converted to AMP. This allows the repair of both epimers of NAD(P)HX, a damaged form of NAD(P)H that is a result of enzymatic or heat-dependent hydration.</text>
</comment>
<comment type="caution">
    <text evidence="18">Lacks conserved residue(s) required for the propagation of feature annotation.</text>
</comment>
<dbReference type="SUPFAM" id="SSF64153">
    <property type="entry name" value="YjeF N-terminal domain-like"/>
    <property type="match status" value="1"/>
</dbReference>
<evidence type="ECO:0000256" key="13">
    <source>
        <dbReference type="ARBA" id="ARBA00023268"/>
    </source>
</evidence>
<keyword evidence="5 18" id="KW-0479">Metal-binding</keyword>
<keyword evidence="13" id="KW-0511">Multifunctional enzyme</keyword>
<evidence type="ECO:0000256" key="10">
    <source>
        <dbReference type="ARBA" id="ARBA00023027"/>
    </source>
</evidence>
<dbReference type="STRING" id="698762.SAMN00808754_0369"/>
<dbReference type="GO" id="GO:0046872">
    <property type="term" value="F:metal ion binding"/>
    <property type="evidence" value="ECO:0007669"/>
    <property type="project" value="UniProtKB-UniRule"/>
</dbReference>
<reference evidence="22 23" key="1">
    <citation type="submission" date="2017-04" db="EMBL/GenBank/DDBJ databases">
        <authorList>
            <person name="Afonso C.L."/>
            <person name="Miller P.J."/>
            <person name="Scott M.A."/>
            <person name="Spackman E."/>
            <person name="Goraichik I."/>
            <person name="Dimitrov K.M."/>
            <person name="Suarez D.L."/>
            <person name="Swayne D.E."/>
        </authorList>
    </citation>
    <scope>NUCLEOTIDE SEQUENCE [LARGE SCALE GENOMIC DNA]</scope>
    <source>
        <strain evidence="22 23">ToBE</strain>
    </source>
</reference>
<dbReference type="FunFam" id="3.40.50.10260:FF:000003">
    <property type="entry name" value="Multifunctional fusion protein"/>
    <property type="match status" value="1"/>
</dbReference>
<dbReference type="CDD" id="cd01171">
    <property type="entry name" value="YXKO-related"/>
    <property type="match status" value="1"/>
</dbReference>
<dbReference type="InterPro" id="IPR004443">
    <property type="entry name" value="YjeF_N_dom"/>
</dbReference>
<dbReference type="RefSeq" id="WP_084663473.1">
    <property type="nucleotide sequence ID" value="NZ_LT838272.1"/>
</dbReference>
<comment type="catalytic activity">
    <reaction evidence="15 17 19">
        <text>(6S)-NADHX + ADP = AMP + phosphate + NADH + H(+)</text>
        <dbReference type="Rhea" id="RHEA:32223"/>
        <dbReference type="ChEBI" id="CHEBI:15378"/>
        <dbReference type="ChEBI" id="CHEBI:43474"/>
        <dbReference type="ChEBI" id="CHEBI:57945"/>
        <dbReference type="ChEBI" id="CHEBI:64074"/>
        <dbReference type="ChEBI" id="CHEBI:456215"/>
        <dbReference type="ChEBI" id="CHEBI:456216"/>
        <dbReference type="EC" id="4.2.1.136"/>
    </reaction>
</comment>
<accession>A0A1W1VCH7</accession>
<comment type="similarity">
    <text evidence="18">Belongs to the NnrE/AIBP family.</text>
</comment>
<comment type="cofactor">
    <cofactor evidence="18 19">
        <name>K(+)</name>
        <dbReference type="ChEBI" id="CHEBI:29103"/>
    </cofactor>
    <text evidence="18 19">Binds 1 potassium ion per subunit.</text>
</comment>
<dbReference type="GO" id="GO:0052856">
    <property type="term" value="F:NAD(P)HX epimerase activity"/>
    <property type="evidence" value="ECO:0007669"/>
    <property type="project" value="UniProtKB-UniRule"/>
</dbReference>
<dbReference type="EC" id="5.1.99.6" evidence="19"/>
<comment type="function">
    <text evidence="17">Catalyzes the dehydration of the S-form of NAD(P)HX at the expense of ADP, which is converted to AMP. Together with NAD(P)HX epimerase, which catalyzes the epimerization of the S- and R-forms, the enzyme allows the repair of both epimers of NAD(P)HX, a damaged form of NAD(P)H that is a result of enzymatic or heat-dependent hydration.</text>
</comment>
<comment type="catalytic activity">
    <reaction evidence="16 17 19">
        <text>(6S)-NADPHX + ADP = AMP + phosphate + NADPH + H(+)</text>
        <dbReference type="Rhea" id="RHEA:32235"/>
        <dbReference type="ChEBI" id="CHEBI:15378"/>
        <dbReference type="ChEBI" id="CHEBI:43474"/>
        <dbReference type="ChEBI" id="CHEBI:57783"/>
        <dbReference type="ChEBI" id="CHEBI:64076"/>
        <dbReference type="ChEBI" id="CHEBI:456215"/>
        <dbReference type="ChEBI" id="CHEBI:456216"/>
        <dbReference type="EC" id="4.2.1.136"/>
    </reaction>
</comment>
<dbReference type="GO" id="GO:0052855">
    <property type="term" value="F:ADP-dependent NAD(P)H-hydrate dehydratase activity"/>
    <property type="evidence" value="ECO:0007669"/>
    <property type="project" value="UniProtKB-UniRule"/>
</dbReference>
<comment type="catalytic activity">
    <reaction evidence="1 18 19">
        <text>(6R)-NADHX = (6S)-NADHX</text>
        <dbReference type="Rhea" id="RHEA:32215"/>
        <dbReference type="ChEBI" id="CHEBI:64074"/>
        <dbReference type="ChEBI" id="CHEBI:64075"/>
        <dbReference type="EC" id="5.1.99.6"/>
    </reaction>
</comment>
<dbReference type="GO" id="GO:0110051">
    <property type="term" value="P:metabolite repair"/>
    <property type="evidence" value="ECO:0007669"/>
    <property type="project" value="TreeGrafter"/>
</dbReference>
<dbReference type="Gene3D" id="3.40.50.10260">
    <property type="entry name" value="YjeF N-terminal domain"/>
    <property type="match status" value="1"/>
</dbReference>
<evidence type="ECO:0000256" key="2">
    <source>
        <dbReference type="ARBA" id="ARBA00000909"/>
    </source>
</evidence>
<feature type="binding site" evidence="17">
    <location>
        <position position="389"/>
    </location>
    <ligand>
        <name>(6S)-NADPHX</name>
        <dbReference type="ChEBI" id="CHEBI:64076"/>
    </ligand>
</feature>
<evidence type="ECO:0000256" key="16">
    <source>
        <dbReference type="ARBA" id="ARBA00049209"/>
    </source>
</evidence>
<feature type="binding site" evidence="18">
    <location>
        <position position="132"/>
    </location>
    <ligand>
        <name>K(+)</name>
        <dbReference type="ChEBI" id="CHEBI:29103"/>
    </ligand>
</feature>
<keyword evidence="12 17" id="KW-0456">Lyase</keyword>
<feature type="binding site" evidence="17">
    <location>
        <begin position="426"/>
        <end position="430"/>
    </location>
    <ligand>
        <name>AMP</name>
        <dbReference type="ChEBI" id="CHEBI:456215"/>
    </ligand>
</feature>
<dbReference type="PANTHER" id="PTHR12592:SF0">
    <property type="entry name" value="ATP-DEPENDENT (S)-NAD(P)H-HYDRATE DEHYDRATASE"/>
    <property type="match status" value="1"/>
</dbReference>
<keyword evidence="10 17" id="KW-0520">NAD</keyword>
<evidence type="ECO:0000256" key="11">
    <source>
        <dbReference type="ARBA" id="ARBA00023235"/>
    </source>
</evidence>
<feature type="domain" description="YjeF N-terminal" evidence="21">
    <location>
        <begin position="9"/>
        <end position="222"/>
    </location>
</feature>
<name>A0A1W1VCH7_9FIRM</name>
<feature type="binding site" evidence="17">
    <location>
        <position position="338"/>
    </location>
    <ligand>
        <name>(6S)-NADPHX</name>
        <dbReference type="ChEBI" id="CHEBI:64076"/>
    </ligand>
</feature>
<dbReference type="Pfam" id="PF01256">
    <property type="entry name" value="Carb_kinase"/>
    <property type="match status" value="1"/>
</dbReference>
<evidence type="ECO:0000256" key="6">
    <source>
        <dbReference type="ARBA" id="ARBA00022741"/>
    </source>
</evidence>
<comment type="similarity">
    <text evidence="17">Belongs to the NnrD/CARKD family.</text>
</comment>
<comment type="function">
    <text evidence="18">Catalyzes the epimerization of the S- and R-forms of NAD(P)HX, a damaged form of NAD(P)H that is a result of enzymatic or heat-dependent hydration. This is a prerequisite for the S-specific NAD(P)H-hydrate dehydratase to allow the repair of both epimers of NAD(P)HX.</text>
</comment>
<feature type="binding site" evidence="18">
    <location>
        <position position="168"/>
    </location>
    <ligand>
        <name>K(+)</name>
        <dbReference type="ChEBI" id="CHEBI:29103"/>
    </ligand>
</feature>
<evidence type="ECO:0000256" key="4">
    <source>
        <dbReference type="ARBA" id="ARBA00009524"/>
    </source>
</evidence>
<dbReference type="InterPro" id="IPR036652">
    <property type="entry name" value="YjeF_N_dom_sf"/>
</dbReference>
<dbReference type="PROSITE" id="PS51383">
    <property type="entry name" value="YJEF_C_3"/>
    <property type="match status" value="1"/>
</dbReference>
<dbReference type="PANTHER" id="PTHR12592">
    <property type="entry name" value="ATP-DEPENDENT (S)-NAD(P)H-HYDRATE DEHYDRATASE FAMILY MEMBER"/>
    <property type="match status" value="1"/>
</dbReference>
<keyword evidence="6 17" id="KW-0547">Nucleotide-binding</keyword>
<dbReference type="InterPro" id="IPR017953">
    <property type="entry name" value="Carbohydrate_kinase_pred_CS"/>
</dbReference>
<dbReference type="EMBL" id="LT838272">
    <property type="protein sequence ID" value="SMB91006.1"/>
    <property type="molecule type" value="Genomic_DNA"/>
</dbReference>
<feature type="binding site" evidence="18">
    <location>
        <begin position="60"/>
        <end position="64"/>
    </location>
    <ligand>
        <name>(6S)-NADPHX</name>
        <dbReference type="ChEBI" id="CHEBI:64076"/>
    </ligand>
</feature>
<evidence type="ECO:0000313" key="23">
    <source>
        <dbReference type="Proteomes" id="UP000192569"/>
    </source>
</evidence>
<dbReference type="NCBIfam" id="TIGR00197">
    <property type="entry name" value="yjeF_nterm"/>
    <property type="match status" value="1"/>
</dbReference>
<evidence type="ECO:0000256" key="18">
    <source>
        <dbReference type="HAMAP-Rule" id="MF_01966"/>
    </source>
</evidence>
<feature type="binding site" evidence="18">
    <location>
        <position position="61"/>
    </location>
    <ligand>
        <name>K(+)</name>
        <dbReference type="ChEBI" id="CHEBI:29103"/>
    </ligand>
</feature>
<dbReference type="HAMAP" id="MF_01965">
    <property type="entry name" value="NADHX_dehydratase"/>
    <property type="match status" value="1"/>
</dbReference>
<comment type="catalytic activity">
    <reaction evidence="2 18 19">
        <text>(6R)-NADPHX = (6S)-NADPHX</text>
        <dbReference type="Rhea" id="RHEA:32227"/>
        <dbReference type="ChEBI" id="CHEBI:64076"/>
        <dbReference type="ChEBI" id="CHEBI:64077"/>
        <dbReference type="EC" id="5.1.99.6"/>
    </reaction>
</comment>
<evidence type="ECO:0000256" key="3">
    <source>
        <dbReference type="ARBA" id="ARBA00006001"/>
    </source>
</evidence>
<dbReference type="PIRSF" id="PIRSF017184">
    <property type="entry name" value="Nnr"/>
    <property type="match status" value="1"/>
</dbReference>
<comment type="similarity">
    <text evidence="3 19">In the N-terminal section; belongs to the NnrE/AIBP family.</text>
</comment>
<organism evidence="22 23">
    <name type="scientific">Thermanaeromonas toyohensis ToBE</name>
    <dbReference type="NCBI Taxonomy" id="698762"/>
    <lineage>
        <taxon>Bacteria</taxon>
        <taxon>Bacillati</taxon>
        <taxon>Bacillota</taxon>
        <taxon>Clostridia</taxon>
        <taxon>Neomoorellales</taxon>
        <taxon>Neomoorellaceae</taxon>
        <taxon>Thermanaeromonas</taxon>
    </lineage>
</organism>
<dbReference type="AlphaFoldDB" id="A0A1W1VCH7"/>
<keyword evidence="9 18" id="KW-0630">Potassium</keyword>
<feature type="domain" description="YjeF C-terminal" evidence="20">
    <location>
        <begin position="232"/>
        <end position="515"/>
    </location>
</feature>
<evidence type="ECO:0000256" key="17">
    <source>
        <dbReference type="HAMAP-Rule" id="MF_01965"/>
    </source>
</evidence>
<comment type="similarity">
    <text evidence="4 19">In the C-terminal section; belongs to the NnrD/CARKD family.</text>
</comment>
<evidence type="ECO:0000256" key="9">
    <source>
        <dbReference type="ARBA" id="ARBA00022958"/>
    </source>
</evidence>
<dbReference type="SUPFAM" id="SSF53613">
    <property type="entry name" value="Ribokinase-like"/>
    <property type="match status" value="1"/>
</dbReference>
<evidence type="ECO:0000256" key="7">
    <source>
        <dbReference type="ARBA" id="ARBA00022840"/>
    </source>
</evidence>
<feature type="binding site" evidence="17">
    <location>
        <position position="455"/>
    </location>
    <ligand>
        <name>AMP</name>
        <dbReference type="ChEBI" id="CHEBI:456215"/>
    </ligand>
</feature>
<evidence type="ECO:0000313" key="22">
    <source>
        <dbReference type="EMBL" id="SMB91006.1"/>
    </source>
</evidence>
<keyword evidence="7 17" id="KW-0067">ATP-binding</keyword>
<comment type="cofactor">
    <cofactor evidence="17">
        <name>Mg(2+)</name>
        <dbReference type="ChEBI" id="CHEBI:18420"/>
    </cofactor>
</comment>
<dbReference type="EC" id="4.2.1.136" evidence="19"/>
<keyword evidence="8 17" id="KW-0521">NADP</keyword>
<evidence type="ECO:0000256" key="1">
    <source>
        <dbReference type="ARBA" id="ARBA00000013"/>
    </source>
</evidence>
<feature type="binding site" evidence="17">
    <location>
        <position position="267"/>
    </location>
    <ligand>
        <name>(6S)-NADPHX</name>
        <dbReference type="ChEBI" id="CHEBI:64076"/>
    </ligand>
</feature>
<evidence type="ECO:0000259" key="20">
    <source>
        <dbReference type="PROSITE" id="PS51383"/>
    </source>
</evidence>
<dbReference type="Proteomes" id="UP000192569">
    <property type="component" value="Chromosome I"/>
</dbReference>
<feature type="binding site" evidence="18">
    <location>
        <begin position="136"/>
        <end position="142"/>
    </location>
    <ligand>
        <name>(6S)-NADPHX</name>
        <dbReference type="ChEBI" id="CHEBI:64076"/>
    </ligand>
</feature>
<feature type="binding site" evidence="18">
    <location>
        <position position="165"/>
    </location>
    <ligand>
        <name>(6S)-NADPHX</name>
        <dbReference type="ChEBI" id="CHEBI:64076"/>
    </ligand>
</feature>
<evidence type="ECO:0000256" key="8">
    <source>
        <dbReference type="ARBA" id="ARBA00022857"/>
    </source>
</evidence>